<feature type="region of interest" description="Disordered" evidence="1">
    <location>
        <begin position="85"/>
        <end position="202"/>
    </location>
</feature>
<dbReference type="AlphaFoldDB" id="A0A9Q1IJG5"/>
<evidence type="ECO:0000256" key="1">
    <source>
        <dbReference type="SAM" id="MobiDB-lite"/>
    </source>
</evidence>
<reference evidence="2" key="1">
    <citation type="journal article" date="2023" name="Science">
        <title>Genome structures resolve the early diversification of teleost fishes.</title>
        <authorList>
            <person name="Parey E."/>
            <person name="Louis A."/>
            <person name="Montfort J."/>
            <person name="Bouchez O."/>
            <person name="Roques C."/>
            <person name="Iampietro C."/>
            <person name="Lluch J."/>
            <person name="Castinel A."/>
            <person name="Donnadieu C."/>
            <person name="Desvignes T."/>
            <person name="Floi Bucao C."/>
            <person name="Jouanno E."/>
            <person name="Wen M."/>
            <person name="Mejri S."/>
            <person name="Dirks R."/>
            <person name="Jansen H."/>
            <person name="Henkel C."/>
            <person name="Chen W.J."/>
            <person name="Zahm M."/>
            <person name="Cabau C."/>
            <person name="Klopp C."/>
            <person name="Thompson A.W."/>
            <person name="Robinson-Rechavi M."/>
            <person name="Braasch I."/>
            <person name="Lecointre G."/>
            <person name="Bobe J."/>
            <person name="Postlethwait J.H."/>
            <person name="Berthelot C."/>
            <person name="Roest Crollius H."/>
            <person name="Guiguen Y."/>
        </authorList>
    </citation>
    <scope>NUCLEOTIDE SEQUENCE</scope>
    <source>
        <strain evidence="2">WJC10195</strain>
    </source>
</reference>
<dbReference type="EMBL" id="JAINUF010000014">
    <property type="protein sequence ID" value="KAJ8342077.1"/>
    <property type="molecule type" value="Genomic_DNA"/>
</dbReference>
<keyword evidence="3" id="KW-1185">Reference proteome</keyword>
<sequence>MTEHPRENVLYLSVLSKCTLQRGSGAFVGAPWSRCSNTRQHVRRHPHFSKSSSPESWKTVLKSAMYEITRLVEDSFLEEAARSQTGSRGLEAAAGVVRGEPAQRARGAAGDRGVSTAAESEFPARGQRTDDPQETQSGVEEGCGLKQEKLPEESWSSCPGEGLNPGPPNALEEEATPSSIRELEDEQRTAHRFRQRQTRLPS</sequence>
<feature type="compositionally biased region" description="Basic residues" evidence="1">
    <location>
        <begin position="190"/>
        <end position="202"/>
    </location>
</feature>
<accession>A0A9Q1IJG5</accession>
<organism evidence="2 3">
    <name type="scientific">Synaphobranchus kaupii</name>
    <name type="common">Kaup's arrowtooth eel</name>
    <dbReference type="NCBI Taxonomy" id="118154"/>
    <lineage>
        <taxon>Eukaryota</taxon>
        <taxon>Metazoa</taxon>
        <taxon>Chordata</taxon>
        <taxon>Craniata</taxon>
        <taxon>Vertebrata</taxon>
        <taxon>Euteleostomi</taxon>
        <taxon>Actinopterygii</taxon>
        <taxon>Neopterygii</taxon>
        <taxon>Teleostei</taxon>
        <taxon>Anguilliformes</taxon>
        <taxon>Synaphobranchidae</taxon>
        <taxon>Synaphobranchus</taxon>
    </lineage>
</organism>
<feature type="compositionally biased region" description="Low complexity" evidence="1">
    <location>
        <begin position="104"/>
        <end position="113"/>
    </location>
</feature>
<comment type="caution">
    <text evidence="2">The sequence shown here is derived from an EMBL/GenBank/DDBJ whole genome shotgun (WGS) entry which is preliminary data.</text>
</comment>
<dbReference type="Proteomes" id="UP001152622">
    <property type="component" value="Chromosome 14"/>
</dbReference>
<name>A0A9Q1IJG5_SYNKA</name>
<evidence type="ECO:0000313" key="3">
    <source>
        <dbReference type="Proteomes" id="UP001152622"/>
    </source>
</evidence>
<gene>
    <name evidence="2" type="ORF">SKAU_G00320050</name>
</gene>
<proteinExistence type="predicted"/>
<evidence type="ECO:0000313" key="2">
    <source>
        <dbReference type="EMBL" id="KAJ8342077.1"/>
    </source>
</evidence>
<protein>
    <submittedName>
        <fullName evidence="2">Uncharacterized protein</fullName>
    </submittedName>
</protein>